<accession>A0A5B7GTW0</accession>
<organism evidence="1 2">
    <name type="scientific">Portunus trituberculatus</name>
    <name type="common">Swimming crab</name>
    <name type="synonym">Neptunus trituberculatus</name>
    <dbReference type="NCBI Taxonomy" id="210409"/>
    <lineage>
        <taxon>Eukaryota</taxon>
        <taxon>Metazoa</taxon>
        <taxon>Ecdysozoa</taxon>
        <taxon>Arthropoda</taxon>
        <taxon>Crustacea</taxon>
        <taxon>Multicrustacea</taxon>
        <taxon>Malacostraca</taxon>
        <taxon>Eumalacostraca</taxon>
        <taxon>Eucarida</taxon>
        <taxon>Decapoda</taxon>
        <taxon>Pleocyemata</taxon>
        <taxon>Brachyura</taxon>
        <taxon>Eubrachyura</taxon>
        <taxon>Portunoidea</taxon>
        <taxon>Portunidae</taxon>
        <taxon>Portuninae</taxon>
        <taxon>Portunus</taxon>
    </lineage>
</organism>
<sequence>MKRSEKEDELGWGLQPLPVKRIPQLPLELEVEIGIQALGTGGSDHADTLDAKAPEGHAYLYEGCKGKSATSLCPERNRRIPFKGAGRVADMVPTR</sequence>
<name>A0A5B7GTW0_PORTR</name>
<dbReference type="AlphaFoldDB" id="A0A5B7GTW0"/>
<proteinExistence type="predicted"/>
<dbReference type="Proteomes" id="UP000324222">
    <property type="component" value="Unassembled WGS sequence"/>
</dbReference>
<protein>
    <submittedName>
        <fullName evidence="1">Uncharacterized protein</fullName>
    </submittedName>
</protein>
<keyword evidence="2" id="KW-1185">Reference proteome</keyword>
<comment type="caution">
    <text evidence="1">The sequence shown here is derived from an EMBL/GenBank/DDBJ whole genome shotgun (WGS) entry which is preliminary data.</text>
</comment>
<reference evidence="1 2" key="1">
    <citation type="submission" date="2019-05" db="EMBL/GenBank/DDBJ databases">
        <title>Another draft genome of Portunus trituberculatus and its Hox gene families provides insights of decapod evolution.</title>
        <authorList>
            <person name="Jeong J.-H."/>
            <person name="Song I."/>
            <person name="Kim S."/>
            <person name="Choi T."/>
            <person name="Kim D."/>
            <person name="Ryu S."/>
            <person name="Kim W."/>
        </authorList>
    </citation>
    <scope>NUCLEOTIDE SEQUENCE [LARGE SCALE GENOMIC DNA]</scope>
    <source>
        <tissue evidence="1">Muscle</tissue>
    </source>
</reference>
<dbReference type="EMBL" id="VSRR010018179">
    <property type="protein sequence ID" value="MPC61063.1"/>
    <property type="molecule type" value="Genomic_DNA"/>
</dbReference>
<gene>
    <name evidence="1" type="ORF">E2C01_055126</name>
</gene>
<evidence type="ECO:0000313" key="2">
    <source>
        <dbReference type="Proteomes" id="UP000324222"/>
    </source>
</evidence>
<evidence type="ECO:0000313" key="1">
    <source>
        <dbReference type="EMBL" id="MPC61063.1"/>
    </source>
</evidence>